<protein>
    <recommendedName>
        <fullName evidence="3">RING-type domain-containing protein</fullName>
    </recommendedName>
</protein>
<reference evidence="2" key="1">
    <citation type="submission" date="2024-01" db="EMBL/GenBank/DDBJ databases">
        <title>Genomic and biogeographic characterisation of Mantoniella tinhauana virus 1, the first discovered Mantoniella-infecting prasinovirus.</title>
        <authorList>
            <person name="Rey Redondo E."/>
            <person name="Yung C.C.M."/>
        </authorList>
    </citation>
    <scope>NUCLEOTIDE SEQUENCE</scope>
    <source>
        <strain evidence="2">Lau Fau Shan</strain>
    </source>
</reference>
<dbReference type="GO" id="GO:0004842">
    <property type="term" value="F:ubiquitin-protein transferase activity"/>
    <property type="evidence" value="ECO:0007669"/>
    <property type="project" value="InterPro"/>
</dbReference>
<sequence>MSKTFVTRKYKKHREDVLFDREKSLLPQTQPDVDAELQRRERQKVLRQLKNEEYELKLKLREIQLAMNEVEHADEIVADTSKRSHYTRKCPVEACKGFLDCKWVCGICEVHICSKCNEPTVDGHECDPNNVETMKLLKRDSKPCPSCGMLITKIDGCDQMWCTAENCHTAFSWKTGQKVYGNIHNPHYIQFTLEGGRLEREAGDIPCGGIPDQFRIVDAFDHVYGYRKSTEVANIRQEIVWFRRMLVHIESVEFNRFNPGNNVRHLNTDLRVRYMLNELQDDAFKVELQKREKKRKKQKEFLDVLTMFVHTGSDILRHVLSLISNRNTQGLKDQLVICDKLRIYANSQFDRIGKMYGCVPPHIAKGYKEFERYKVRQ</sequence>
<dbReference type="PANTHER" id="PTHR11685">
    <property type="entry name" value="RBR FAMILY RING FINGER AND IBR DOMAIN-CONTAINING"/>
    <property type="match status" value="1"/>
</dbReference>
<dbReference type="EMBL" id="PP130629">
    <property type="protein sequence ID" value="XAO13417.1"/>
    <property type="molecule type" value="Genomic_DNA"/>
</dbReference>
<dbReference type="Gene3D" id="1.20.120.1750">
    <property type="match status" value="1"/>
</dbReference>
<accession>A0AB38ZM68</accession>
<evidence type="ECO:0000256" key="1">
    <source>
        <dbReference type="SAM" id="Coils"/>
    </source>
</evidence>
<dbReference type="GO" id="GO:0016567">
    <property type="term" value="P:protein ubiquitination"/>
    <property type="evidence" value="ECO:0007669"/>
    <property type="project" value="InterPro"/>
</dbReference>
<organism evidence="2">
    <name type="scientific">Mantoniella tinhauana virus 1</name>
    <dbReference type="NCBI Taxonomy" id="3111543"/>
    <lineage>
        <taxon>Viruses</taxon>
    </lineage>
</organism>
<keyword evidence="1" id="KW-0175">Coiled coil</keyword>
<dbReference type="InterPro" id="IPR031127">
    <property type="entry name" value="E3_UB_ligase_RBR"/>
</dbReference>
<feature type="coiled-coil region" evidence="1">
    <location>
        <begin position="35"/>
        <end position="69"/>
    </location>
</feature>
<evidence type="ECO:0008006" key="3">
    <source>
        <dbReference type="Google" id="ProtNLM"/>
    </source>
</evidence>
<dbReference type="SUPFAM" id="SSF57850">
    <property type="entry name" value="RING/U-box"/>
    <property type="match status" value="1"/>
</dbReference>
<evidence type="ECO:0000313" key="2">
    <source>
        <dbReference type="EMBL" id="XAO13417.1"/>
    </source>
</evidence>
<proteinExistence type="predicted"/>
<name>A0AB38ZM68_9VIRU</name>